<evidence type="ECO:0000256" key="1">
    <source>
        <dbReference type="SAM" id="MobiDB-lite"/>
    </source>
</evidence>
<feature type="compositionally biased region" description="Low complexity" evidence="1">
    <location>
        <begin position="177"/>
        <end position="188"/>
    </location>
</feature>
<reference evidence="3" key="1">
    <citation type="journal article" date="2011" name="PLoS Genet.">
        <title>Genomic analysis of the necrotrophic fungal pathogens Sclerotinia sclerotiorum and Botrytis cinerea.</title>
        <authorList>
            <person name="Amselem J."/>
            <person name="Cuomo C.A."/>
            <person name="van Kan J.A."/>
            <person name="Viaud M."/>
            <person name="Benito E.P."/>
            <person name="Couloux A."/>
            <person name="Coutinho P.M."/>
            <person name="de Vries R.P."/>
            <person name="Dyer P.S."/>
            <person name="Fillinger S."/>
            <person name="Fournier E."/>
            <person name="Gout L."/>
            <person name="Hahn M."/>
            <person name="Kohn L."/>
            <person name="Lapalu N."/>
            <person name="Plummer K.M."/>
            <person name="Pradier J.M."/>
            <person name="Quevillon E."/>
            <person name="Sharon A."/>
            <person name="Simon A."/>
            <person name="ten Have A."/>
            <person name="Tudzynski B."/>
            <person name="Tudzynski P."/>
            <person name="Wincker P."/>
            <person name="Andrew M."/>
            <person name="Anthouard V."/>
            <person name="Beever R.E."/>
            <person name="Beffa R."/>
            <person name="Benoit I."/>
            <person name="Bouzid O."/>
            <person name="Brault B."/>
            <person name="Chen Z."/>
            <person name="Choquer M."/>
            <person name="Collemare J."/>
            <person name="Cotton P."/>
            <person name="Danchin E.G."/>
            <person name="Da Silva C."/>
            <person name="Gautier A."/>
            <person name="Giraud C."/>
            <person name="Giraud T."/>
            <person name="Gonzalez C."/>
            <person name="Grossetete S."/>
            <person name="Guldener U."/>
            <person name="Henrissat B."/>
            <person name="Howlett B.J."/>
            <person name="Kodira C."/>
            <person name="Kretschmer M."/>
            <person name="Lappartient A."/>
            <person name="Leroch M."/>
            <person name="Levis C."/>
            <person name="Mauceli E."/>
            <person name="Neuveglise C."/>
            <person name="Oeser B."/>
            <person name="Pearson M."/>
            <person name="Poulain J."/>
            <person name="Poussereau N."/>
            <person name="Quesneville H."/>
            <person name="Rascle C."/>
            <person name="Schumacher J."/>
            <person name="Segurens B."/>
            <person name="Sexton A."/>
            <person name="Silva E."/>
            <person name="Sirven C."/>
            <person name="Soanes D.M."/>
            <person name="Talbot N.J."/>
            <person name="Templeton M."/>
            <person name="Yandava C."/>
            <person name="Yarden O."/>
            <person name="Zeng Q."/>
            <person name="Rollins J.A."/>
            <person name="Lebrun M.H."/>
            <person name="Dickman M."/>
        </authorList>
    </citation>
    <scope>NUCLEOTIDE SEQUENCE [LARGE SCALE GENOMIC DNA]</scope>
    <source>
        <strain evidence="3">ATCC 18683 / 1980 / Ss-1</strain>
    </source>
</reference>
<dbReference type="Proteomes" id="UP000001312">
    <property type="component" value="Unassembled WGS sequence"/>
</dbReference>
<dbReference type="RefSeq" id="XP_001584818.1">
    <property type="nucleotide sequence ID" value="XM_001584768.1"/>
</dbReference>
<protein>
    <submittedName>
        <fullName evidence="2">Uncharacterized protein</fullName>
    </submittedName>
</protein>
<dbReference type="EMBL" id="CH476651">
    <property type="protein sequence ID" value="EDO00403.1"/>
    <property type="molecule type" value="Genomic_DNA"/>
</dbReference>
<dbReference type="KEGG" id="ssl:SS1G_14273"/>
<accession>A7F9J2</accession>
<dbReference type="HOGENOM" id="CLU_1054342_0_0_1"/>
<dbReference type="AlphaFoldDB" id="A7F9J2"/>
<dbReference type="GeneID" id="5480867"/>
<evidence type="ECO:0000313" key="3">
    <source>
        <dbReference type="Proteomes" id="UP000001312"/>
    </source>
</evidence>
<name>A7F9J2_SCLS1</name>
<sequence length="264" mass="30017">MADSRMPKYSVKKEMQWKDGLKLCTGCAALHCTASLESVSGVEPFPVIIILDVYWYMIVKLGNASRKYYGHPRHPRHPPGESMNDTYQRTRRYGEAGYHPMYRPYSSFSSFWMSTPEPKITILQAFSEKVSDFSIKRIKSNIDITLFSTMATQFILHSSHKQEVRRSKKQQATSNKQQAQHSTAQATSNKQQATSNKQQATSNKHQATSIKHQASSIKHQAIQKILPSSITSLLLPVSFLTILKSDKEHPDLKKINCHLYPCSN</sequence>
<keyword evidence="3" id="KW-1185">Reference proteome</keyword>
<feature type="region of interest" description="Disordered" evidence="1">
    <location>
        <begin position="158"/>
        <end position="214"/>
    </location>
</feature>
<feature type="compositionally biased region" description="Polar residues" evidence="1">
    <location>
        <begin position="189"/>
        <end position="214"/>
    </location>
</feature>
<proteinExistence type="predicted"/>
<gene>
    <name evidence="2" type="ORF">SS1G_14273</name>
</gene>
<organism evidence="2 3">
    <name type="scientific">Sclerotinia sclerotiorum (strain ATCC 18683 / 1980 / Ss-1)</name>
    <name type="common">White mold</name>
    <name type="synonym">Whetzelinia sclerotiorum</name>
    <dbReference type="NCBI Taxonomy" id="665079"/>
    <lineage>
        <taxon>Eukaryota</taxon>
        <taxon>Fungi</taxon>
        <taxon>Dikarya</taxon>
        <taxon>Ascomycota</taxon>
        <taxon>Pezizomycotina</taxon>
        <taxon>Leotiomycetes</taxon>
        <taxon>Helotiales</taxon>
        <taxon>Sclerotiniaceae</taxon>
        <taxon>Sclerotinia</taxon>
    </lineage>
</organism>
<dbReference type="InParanoid" id="A7F9J2"/>
<evidence type="ECO:0000313" key="2">
    <source>
        <dbReference type="EMBL" id="EDO00403.1"/>
    </source>
</evidence>